<feature type="compositionally biased region" description="Basic and acidic residues" evidence="1">
    <location>
        <begin position="106"/>
        <end position="118"/>
    </location>
</feature>
<proteinExistence type="predicted"/>
<dbReference type="HOGENOM" id="CLU_2072673_0_0_1"/>
<dbReference type="AlphaFoldDB" id="A0A074VA71"/>
<organism evidence="2 3">
    <name type="scientific">Aureobasidium melanogenum (strain CBS 110374)</name>
    <name type="common">Aureobasidium pullulans var. melanogenum</name>
    <dbReference type="NCBI Taxonomy" id="1043003"/>
    <lineage>
        <taxon>Eukaryota</taxon>
        <taxon>Fungi</taxon>
        <taxon>Dikarya</taxon>
        <taxon>Ascomycota</taxon>
        <taxon>Pezizomycotina</taxon>
        <taxon>Dothideomycetes</taxon>
        <taxon>Dothideomycetidae</taxon>
        <taxon>Dothideales</taxon>
        <taxon>Saccotheciaceae</taxon>
        <taxon>Aureobasidium</taxon>
    </lineage>
</organism>
<feature type="region of interest" description="Disordered" evidence="1">
    <location>
        <begin position="22"/>
        <end position="118"/>
    </location>
</feature>
<dbReference type="EMBL" id="KL584900">
    <property type="protein sequence ID" value="KEQ57525.1"/>
    <property type="molecule type" value="Genomic_DNA"/>
</dbReference>
<gene>
    <name evidence="2" type="ORF">M437DRAFT_70731</name>
</gene>
<protein>
    <submittedName>
        <fullName evidence="2">Uncharacterized protein</fullName>
    </submittedName>
</protein>
<feature type="compositionally biased region" description="Low complexity" evidence="1">
    <location>
        <begin position="94"/>
        <end position="103"/>
    </location>
</feature>
<sequence length="118" mass="12535">MATSAAAHTLLNVLDQSDTSVAANTAAQTSSAPNAESELSLVPPSAHTTPRSTRSRKTRGSHNTEVVEKQAPKRPKPPPKPSAPKSRVLPSPPTRSTTTEPITLKSSDKLLRDYEKNG</sequence>
<evidence type="ECO:0000313" key="3">
    <source>
        <dbReference type="Proteomes" id="UP000030672"/>
    </source>
</evidence>
<feature type="compositionally biased region" description="Polar residues" evidence="1">
    <location>
        <begin position="22"/>
        <end position="34"/>
    </location>
</feature>
<dbReference type="Proteomes" id="UP000030672">
    <property type="component" value="Unassembled WGS sequence"/>
</dbReference>
<evidence type="ECO:0000256" key="1">
    <source>
        <dbReference type="SAM" id="MobiDB-lite"/>
    </source>
</evidence>
<reference evidence="2 3" key="1">
    <citation type="journal article" date="2014" name="BMC Genomics">
        <title>Genome sequencing of four Aureobasidium pullulans varieties: biotechnological potential, stress tolerance, and description of new species.</title>
        <authorList>
            <person name="Gostin Ar C."/>
            <person name="Ohm R.A."/>
            <person name="Kogej T."/>
            <person name="Sonjak S."/>
            <person name="Turk M."/>
            <person name="Zajc J."/>
            <person name="Zalar P."/>
            <person name="Grube M."/>
            <person name="Sun H."/>
            <person name="Han J."/>
            <person name="Sharma A."/>
            <person name="Chiniquy J."/>
            <person name="Ngan C.Y."/>
            <person name="Lipzen A."/>
            <person name="Barry K."/>
            <person name="Grigoriev I.V."/>
            <person name="Gunde-Cimerman N."/>
        </authorList>
    </citation>
    <scope>NUCLEOTIDE SEQUENCE [LARGE SCALE GENOMIC DNA]</scope>
    <source>
        <strain evidence="2 3">CBS 110374</strain>
    </source>
</reference>
<evidence type="ECO:0000313" key="2">
    <source>
        <dbReference type="EMBL" id="KEQ57525.1"/>
    </source>
</evidence>
<accession>A0A074VA71</accession>
<name>A0A074VA71_AURM1</name>
<keyword evidence="3" id="KW-1185">Reference proteome</keyword>
<dbReference type="RefSeq" id="XP_040874549.1">
    <property type="nucleotide sequence ID" value="XM_041025554.1"/>
</dbReference>
<dbReference type="GeneID" id="63918927"/>